<dbReference type="GO" id="GO:0016740">
    <property type="term" value="F:transferase activity"/>
    <property type="evidence" value="ECO:0007669"/>
    <property type="project" value="UniProtKB-KW"/>
</dbReference>
<sequence>MRSIPANNRLLILPGVVIKMYREAWRAQNERDALRRLDDARILAPSERGSGRIGSRKFLVMSRLRGSTADGTEEAARRIIAYLRSVHELGGPGFGRLCAPLLPRWNDYVCQRLISYRKAFVSQGLHEGAGTADALTHLRLPEPPVPSLLHNDPEPGNFLEGPSGIAGLDWELAIYGDPDLDYARIGYALGIRPARLVDLLDDQGVAFNEQALTIYRRVHLLGRLMSSITAAPPDMAAAQRYLRDLRACANDHT</sequence>
<dbReference type="OrthoDB" id="115252at2"/>
<dbReference type="Pfam" id="PF01636">
    <property type="entry name" value="APH"/>
    <property type="match status" value="1"/>
</dbReference>
<name>A0A1C6TSJ4_9ACTN</name>
<dbReference type="EMBL" id="FMHY01000002">
    <property type="protein sequence ID" value="SCL44727.1"/>
    <property type="molecule type" value="Genomic_DNA"/>
</dbReference>
<proteinExistence type="predicted"/>
<dbReference type="Proteomes" id="UP000199696">
    <property type="component" value="Unassembled WGS sequence"/>
</dbReference>
<feature type="domain" description="Aminoglycoside phosphotransferase" evidence="1">
    <location>
        <begin position="26"/>
        <end position="202"/>
    </location>
</feature>
<evidence type="ECO:0000313" key="2">
    <source>
        <dbReference type="EMBL" id="SCL44727.1"/>
    </source>
</evidence>
<gene>
    <name evidence="2" type="ORF">GA0070604_0566</name>
</gene>
<dbReference type="InterPro" id="IPR011009">
    <property type="entry name" value="Kinase-like_dom_sf"/>
</dbReference>
<keyword evidence="2" id="KW-0808">Transferase</keyword>
<organism evidence="2 3">
    <name type="scientific">Micromonospora eburnea</name>
    <dbReference type="NCBI Taxonomy" id="227316"/>
    <lineage>
        <taxon>Bacteria</taxon>
        <taxon>Bacillati</taxon>
        <taxon>Actinomycetota</taxon>
        <taxon>Actinomycetes</taxon>
        <taxon>Micromonosporales</taxon>
        <taxon>Micromonosporaceae</taxon>
        <taxon>Micromonospora</taxon>
    </lineage>
</organism>
<accession>A0A1C6TSJ4</accession>
<dbReference type="STRING" id="227316.GA0070604_0566"/>
<dbReference type="Gene3D" id="3.90.1200.10">
    <property type="match status" value="1"/>
</dbReference>
<keyword evidence="3" id="KW-1185">Reference proteome</keyword>
<dbReference type="AlphaFoldDB" id="A0A1C6TSJ4"/>
<reference evidence="3" key="1">
    <citation type="submission" date="2016-06" db="EMBL/GenBank/DDBJ databases">
        <authorList>
            <person name="Varghese N."/>
            <person name="Submissions Spin"/>
        </authorList>
    </citation>
    <scope>NUCLEOTIDE SEQUENCE [LARGE SCALE GENOMIC DNA]</scope>
    <source>
        <strain evidence="3">DSM 44814</strain>
    </source>
</reference>
<dbReference type="SUPFAM" id="SSF56112">
    <property type="entry name" value="Protein kinase-like (PK-like)"/>
    <property type="match status" value="1"/>
</dbReference>
<evidence type="ECO:0000259" key="1">
    <source>
        <dbReference type="Pfam" id="PF01636"/>
    </source>
</evidence>
<evidence type="ECO:0000313" key="3">
    <source>
        <dbReference type="Proteomes" id="UP000199696"/>
    </source>
</evidence>
<dbReference type="InterPro" id="IPR002575">
    <property type="entry name" value="Aminoglycoside_PTrfase"/>
</dbReference>
<dbReference type="RefSeq" id="WP_091113664.1">
    <property type="nucleotide sequence ID" value="NZ_JBHUNB010000042.1"/>
</dbReference>
<protein>
    <submittedName>
        <fullName evidence="2">Phosphotransferase enzyme family protein</fullName>
    </submittedName>
</protein>